<keyword evidence="3" id="KW-0813">Transport</keyword>
<evidence type="ECO:0000256" key="1">
    <source>
        <dbReference type="ARBA" id="ARBA00004442"/>
    </source>
</evidence>
<evidence type="ECO:0000256" key="4">
    <source>
        <dbReference type="ARBA" id="ARBA00022452"/>
    </source>
</evidence>
<name>H1Q4L8_9BACT</name>
<feature type="chain" id="PRO_5003552680" description="Outer membrane efflux protein" evidence="8">
    <location>
        <begin position="20"/>
        <end position="445"/>
    </location>
</feature>
<accession>H1Q4L8</accession>
<keyword evidence="7" id="KW-0998">Cell outer membrane</keyword>
<organism evidence="9 10">
    <name type="scientific">Prevotella micans F0438</name>
    <dbReference type="NCBI Taxonomy" id="883158"/>
    <lineage>
        <taxon>Bacteria</taxon>
        <taxon>Pseudomonadati</taxon>
        <taxon>Bacteroidota</taxon>
        <taxon>Bacteroidia</taxon>
        <taxon>Bacteroidales</taxon>
        <taxon>Prevotellaceae</taxon>
        <taxon>Prevotella</taxon>
    </lineage>
</organism>
<dbReference type="eggNOG" id="COG1538">
    <property type="taxonomic scope" value="Bacteria"/>
</dbReference>
<dbReference type="RefSeq" id="WP_006953425.1">
    <property type="nucleotide sequence ID" value="NZ_JH594523.1"/>
</dbReference>
<dbReference type="EMBL" id="AGWK01000052">
    <property type="protein sequence ID" value="EHO66911.1"/>
    <property type="molecule type" value="Genomic_DNA"/>
</dbReference>
<dbReference type="Gene3D" id="1.20.1600.10">
    <property type="entry name" value="Outer membrane efflux proteins (OEP)"/>
    <property type="match status" value="1"/>
</dbReference>
<sequence>MKRNIILALSLLMSLTLSAQQQLTLEQMKACALAHNINIRTADNAILQAREQKKEAYTNYFPQISAVGIGFKTTTDALKADMKLSELLPSSLAAALPSGLAATLPSTLPVSMVDKGVIVGVTAIQPIFAGGQIVNGNKLANVGVEVSEIQRHLSANTVELTAEQYYWQIVSLKEKRRTLDAVGEMLVKIEKDADLAVNAGVGMRNDLLQVQLKENDVESNKIKLDNALRLSRMVLAQYIGADDSVDVTTAVDPAVLPPFPMLKVDHTAAVPSTPEYQLLQKNVEAAMLQRKIEQGKLLPTVGVGIGYNYYNMGSGLDNNFGAVFATVSIPISQWWDGSHAVRRRRLAEDNARQQLADNAQLLQIRMQKNWNDVDDAYKQLVLAKKGIEQSEENLRLNHNFYQAGTITMNDLLDAQQQYQQCRDRYTDAYAALQTKILEYEQSVGK</sequence>
<evidence type="ECO:0000256" key="6">
    <source>
        <dbReference type="ARBA" id="ARBA00023136"/>
    </source>
</evidence>
<comment type="caution">
    <text evidence="9">The sequence shown here is derived from an EMBL/GenBank/DDBJ whole genome shotgun (WGS) entry which is preliminary data.</text>
</comment>
<keyword evidence="4" id="KW-1134">Transmembrane beta strand</keyword>
<dbReference type="SUPFAM" id="SSF56954">
    <property type="entry name" value="Outer membrane efflux proteins (OEP)"/>
    <property type="match status" value="1"/>
</dbReference>
<dbReference type="GO" id="GO:0015288">
    <property type="term" value="F:porin activity"/>
    <property type="evidence" value="ECO:0007669"/>
    <property type="project" value="TreeGrafter"/>
</dbReference>
<evidence type="ECO:0000256" key="2">
    <source>
        <dbReference type="ARBA" id="ARBA00007613"/>
    </source>
</evidence>
<dbReference type="STRING" id="883158.HMPREF9140_01856"/>
<keyword evidence="8" id="KW-0732">Signal</keyword>
<keyword evidence="10" id="KW-1185">Reference proteome</keyword>
<keyword evidence="5" id="KW-0812">Transmembrane</keyword>
<dbReference type="HOGENOM" id="CLU_012817_12_2_10"/>
<protein>
    <recommendedName>
        <fullName evidence="11">Outer membrane efflux protein</fullName>
    </recommendedName>
</protein>
<dbReference type="GO" id="GO:0009279">
    <property type="term" value="C:cell outer membrane"/>
    <property type="evidence" value="ECO:0007669"/>
    <property type="project" value="UniProtKB-SubCell"/>
</dbReference>
<evidence type="ECO:0000256" key="7">
    <source>
        <dbReference type="ARBA" id="ARBA00023237"/>
    </source>
</evidence>
<dbReference type="GO" id="GO:0015562">
    <property type="term" value="F:efflux transmembrane transporter activity"/>
    <property type="evidence" value="ECO:0007669"/>
    <property type="project" value="InterPro"/>
</dbReference>
<dbReference type="PATRIC" id="fig|883158.3.peg.1858"/>
<evidence type="ECO:0000256" key="8">
    <source>
        <dbReference type="SAM" id="SignalP"/>
    </source>
</evidence>
<proteinExistence type="inferred from homology"/>
<reference evidence="9 10" key="1">
    <citation type="submission" date="2011-12" db="EMBL/GenBank/DDBJ databases">
        <title>The Genome Sequence of Prevotella micans F0438.</title>
        <authorList>
            <consortium name="The Broad Institute Genome Sequencing Platform"/>
            <person name="Earl A."/>
            <person name="Ward D."/>
            <person name="Feldgarden M."/>
            <person name="Gevers D."/>
            <person name="Izard J."/>
            <person name="Baranova O.V."/>
            <person name="Blanton J.M."/>
            <person name="Wade W.G."/>
            <person name="Dewhirst F.E."/>
            <person name="Young S.K."/>
            <person name="Zeng Q."/>
            <person name="Gargeya S."/>
            <person name="Fitzgerald M."/>
            <person name="Haas B."/>
            <person name="Abouelleil A."/>
            <person name="Alvarado L."/>
            <person name="Arachchi H.M."/>
            <person name="Berlin A."/>
            <person name="Chapman S.B."/>
            <person name="Gearin G."/>
            <person name="Goldberg J."/>
            <person name="Griggs A."/>
            <person name="Gujja S."/>
            <person name="Hansen M."/>
            <person name="Heiman D."/>
            <person name="Howarth C."/>
            <person name="Larimer J."/>
            <person name="Lui A."/>
            <person name="MacDonald P.J.P."/>
            <person name="McCowen C."/>
            <person name="Montmayeur A."/>
            <person name="Murphy C."/>
            <person name="Neiman D."/>
            <person name="Pearson M."/>
            <person name="Priest M."/>
            <person name="Roberts A."/>
            <person name="Saif S."/>
            <person name="Shea T."/>
            <person name="Sisk P."/>
            <person name="Stolte C."/>
            <person name="Sykes S."/>
            <person name="Wortman J."/>
            <person name="Nusbaum C."/>
            <person name="Birren B."/>
        </authorList>
    </citation>
    <scope>NUCLEOTIDE SEQUENCE [LARGE SCALE GENOMIC DNA]</scope>
    <source>
        <strain evidence="9 10">F0438</strain>
    </source>
</reference>
<evidence type="ECO:0000256" key="3">
    <source>
        <dbReference type="ARBA" id="ARBA00022448"/>
    </source>
</evidence>
<dbReference type="InterPro" id="IPR051906">
    <property type="entry name" value="TolC-like"/>
</dbReference>
<evidence type="ECO:0000313" key="10">
    <source>
        <dbReference type="Proteomes" id="UP000016023"/>
    </source>
</evidence>
<dbReference type="AlphaFoldDB" id="H1Q4L8"/>
<feature type="signal peptide" evidence="8">
    <location>
        <begin position="1"/>
        <end position="19"/>
    </location>
</feature>
<dbReference type="InterPro" id="IPR003423">
    <property type="entry name" value="OMP_efflux"/>
</dbReference>
<comment type="subcellular location">
    <subcellularLocation>
        <location evidence="1">Cell outer membrane</location>
    </subcellularLocation>
</comment>
<evidence type="ECO:0008006" key="11">
    <source>
        <dbReference type="Google" id="ProtNLM"/>
    </source>
</evidence>
<gene>
    <name evidence="9" type="ORF">HMPREF9140_01856</name>
</gene>
<dbReference type="PANTHER" id="PTHR30026:SF20">
    <property type="entry name" value="OUTER MEMBRANE PROTEIN TOLC"/>
    <property type="match status" value="1"/>
</dbReference>
<evidence type="ECO:0000256" key="5">
    <source>
        <dbReference type="ARBA" id="ARBA00022692"/>
    </source>
</evidence>
<dbReference type="GO" id="GO:1990281">
    <property type="term" value="C:efflux pump complex"/>
    <property type="evidence" value="ECO:0007669"/>
    <property type="project" value="TreeGrafter"/>
</dbReference>
<dbReference type="Proteomes" id="UP000016023">
    <property type="component" value="Unassembled WGS sequence"/>
</dbReference>
<dbReference type="Pfam" id="PF02321">
    <property type="entry name" value="OEP"/>
    <property type="match status" value="1"/>
</dbReference>
<evidence type="ECO:0000313" key="9">
    <source>
        <dbReference type="EMBL" id="EHO66911.1"/>
    </source>
</evidence>
<comment type="similarity">
    <text evidence="2">Belongs to the outer membrane factor (OMF) (TC 1.B.17) family.</text>
</comment>
<dbReference type="PANTHER" id="PTHR30026">
    <property type="entry name" value="OUTER MEMBRANE PROTEIN TOLC"/>
    <property type="match status" value="1"/>
</dbReference>
<keyword evidence="6" id="KW-0472">Membrane</keyword>